<sequence>MATIQKLFNRLREDKVMSTEEMIYWADKSDTSQASAFFGNDLDAARLCVRTISDTLITKYMNNPDVKKIPLDKKTRACLIVSNFALFRPVRSCIFDLLDKLGNVFEDSIKADATLPFNPELGRMTEHVAVLLMRVTGYKLKAASVLEFTDGNVQFSVQLMLAVLLKEPPYESPLRCNCIGIILGFTQPQAYFDNTASVEDASCKDFTDKVDGILKLMLRLNSVQVIDDVISDQLDNLKDVTPLIHVATCNSMRCIMNIFRFSSESSTQWRQHVLLSTTLLDHSVTQYLQLQYVALQKSLALSKPAVNMEVLRGMSLGFKFASLCTFGMGGHAQETRLFFPYLHDMLQLPVKGVLNDAGPSHAVMRLYADMFHLMANIDALGGDGCLPTEDLFPQLRSIALLKSVSNFLRREIAPFGLALVRTWHAALRTVEPDTLVERGAHTYLELESIFNEVEVSLLREQAEKSGSNPASEPDAEYENKHGADDDAPDADSKNVHTKDLPPVCSKTLEKVPIESAAEPVAPAHRTKPVDGDATVGVDKAMLCALTGNIMKRPVLSPYGHTFEKDTILAWLQQNGSVCPITGKPLTPEELKLNKDVKALIVKHTIEQSMKTPNQENEVDIYDF</sequence>
<dbReference type="GO" id="GO:0004842">
    <property type="term" value="F:ubiquitin-protein transferase activity"/>
    <property type="evidence" value="ECO:0007669"/>
    <property type="project" value="InterPro"/>
</dbReference>
<protein>
    <submittedName>
        <fullName evidence="3">Uncharacterized protein TCIL3000_3_2260</fullName>
    </submittedName>
</protein>
<evidence type="ECO:0000259" key="2">
    <source>
        <dbReference type="PROSITE" id="PS51698"/>
    </source>
</evidence>
<dbReference type="VEuPathDB" id="TriTrypDB:TcIL3000_3_2260"/>
<dbReference type="PANTHER" id="PTHR45958:SF18">
    <property type="entry name" value="U-BOX DOMAIN-CONTAINING PROTEIN"/>
    <property type="match status" value="1"/>
</dbReference>
<evidence type="ECO:0000313" key="3">
    <source>
        <dbReference type="EMBL" id="CCC89794.1"/>
    </source>
</evidence>
<proteinExistence type="predicted"/>
<dbReference type="PANTHER" id="PTHR45958">
    <property type="entry name" value="RING-TYPE E3 UBIQUITIN TRANSFERASE"/>
    <property type="match status" value="1"/>
</dbReference>
<reference evidence="3" key="1">
    <citation type="journal article" date="2012" name="Proc. Natl. Acad. Sci. U.S.A.">
        <title>Antigenic diversity is generated by distinct evolutionary mechanisms in African trypanosome species.</title>
        <authorList>
            <person name="Jackson A.P."/>
            <person name="Berry A."/>
            <person name="Aslett M."/>
            <person name="Allison H.C."/>
            <person name="Burton P."/>
            <person name="Vavrova-Anderson J."/>
            <person name="Brown R."/>
            <person name="Browne H."/>
            <person name="Corton N."/>
            <person name="Hauser H."/>
            <person name="Gamble J."/>
            <person name="Gilderthorp R."/>
            <person name="Marcello L."/>
            <person name="McQuillan J."/>
            <person name="Otto T.D."/>
            <person name="Quail M.A."/>
            <person name="Sanders M.J."/>
            <person name="van Tonder A."/>
            <person name="Ginger M.L."/>
            <person name="Field M.C."/>
            <person name="Barry J.D."/>
            <person name="Hertz-Fowler C."/>
            <person name="Berriman M."/>
        </authorList>
    </citation>
    <scope>NUCLEOTIDE SEQUENCE</scope>
    <source>
        <strain evidence="3">IL3000</strain>
    </source>
</reference>
<feature type="compositionally biased region" description="Basic and acidic residues" evidence="1">
    <location>
        <begin position="477"/>
        <end position="499"/>
    </location>
</feature>
<dbReference type="InterPro" id="IPR045210">
    <property type="entry name" value="RING-Ubox_PUB"/>
</dbReference>
<dbReference type="SMART" id="SM00504">
    <property type="entry name" value="Ubox"/>
    <property type="match status" value="1"/>
</dbReference>
<feature type="region of interest" description="Disordered" evidence="1">
    <location>
        <begin position="460"/>
        <end position="501"/>
    </location>
</feature>
<dbReference type="InterPro" id="IPR013083">
    <property type="entry name" value="Znf_RING/FYVE/PHD"/>
</dbReference>
<evidence type="ECO:0000256" key="1">
    <source>
        <dbReference type="SAM" id="MobiDB-lite"/>
    </source>
</evidence>
<feature type="domain" description="U-box" evidence="2">
    <location>
        <begin position="536"/>
        <end position="610"/>
    </location>
</feature>
<dbReference type="EMBL" id="HE575316">
    <property type="protein sequence ID" value="CCC89794.1"/>
    <property type="molecule type" value="Genomic_DNA"/>
</dbReference>
<gene>
    <name evidence="3" type="ORF">TCIL3000_3_2260</name>
</gene>
<dbReference type="SUPFAM" id="SSF57850">
    <property type="entry name" value="RING/U-box"/>
    <property type="match status" value="1"/>
</dbReference>
<organism evidence="3">
    <name type="scientific">Trypanosoma congolense (strain IL3000)</name>
    <dbReference type="NCBI Taxonomy" id="1068625"/>
    <lineage>
        <taxon>Eukaryota</taxon>
        <taxon>Discoba</taxon>
        <taxon>Euglenozoa</taxon>
        <taxon>Kinetoplastea</taxon>
        <taxon>Metakinetoplastina</taxon>
        <taxon>Trypanosomatida</taxon>
        <taxon>Trypanosomatidae</taxon>
        <taxon>Trypanosoma</taxon>
        <taxon>Nannomonas</taxon>
    </lineage>
</organism>
<dbReference type="AlphaFoldDB" id="G0UK89"/>
<dbReference type="CDD" id="cd16664">
    <property type="entry name" value="RING-Ubox_PUB"/>
    <property type="match status" value="1"/>
</dbReference>
<dbReference type="GO" id="GO:0016567">
    <property type="term" value="P:protein ubiquitination"/>
    <property type="evidence" value="ECO:0007669"/>
    <property type="project" value="InterPro"/>
</dbReference>
<dbReference type="Pfam" id="PF04564">
    <property type="entry name" value="U-box"/>
    <property type="match status" value="1"/>
</dbReference>
<dbReference type="InterPro" id="IPR003613">
    <property type="entry name" value="Ubox_domain"/>
</dbReference>
<name>G0UK89_TRYCI</name>
<dbReference type="Gene3D" id="3.30.40.10">
    <property type="entry name" value="Zinc/RING finger domain, C3HC4 (zinc finger)"/>
    <property type="match status" value="1"/>
</dbReference>
<dbReference type="InterPro" id="IPR052608">
    <property type="entry name" value="U-box_domain_protein"/>
</dbReference>
<dbReference type="PROSITE" id="PS51698">
    <property type="entry name" value="U_BOX"/>
    <property type="match status" value="1"/>
</dbReference>
<accession>G0UK89</accession>